<dbReference type="OrthoDB" id="29563at2759"/>
<organism evidence="7 8">
    <name type="scientific">Cimex lectularius</name>
    <name type="common">Bed bug</name>
    <name type="synonym">Acanthia lectularia</name>
    <dbReference type="NCBI Taxonomy" id="79782"/>
    <lineage>
        <taxon>Eukaryota</taxon>
        <taxon>Metazoa</taxon>
        <taxon>Ecdysozoa</taxon>
        <taxon>Arthropoda</taxon>
        <taxon>Hexapoda</taxon>
        <taxon>Insecta</taxon>
        <taxon>Pterygota</taxon>
        <taxon>Neoptera</taxon>
        <taxon>Paraneoptera</taxon>
        <taxon>Hemiptera</taxon>
        <taxon>Heteroptera</taxon>
        <taxon>Panheteroptera</taxon>
        <taxon>Cimicomorpha</taxon>
        <taxon>Cimicidae</taxon>
        <taxon>Cimex</taxon>
    </lineage>
</organism>
<evidence type="ECO:0000313" key="8">
    <source>
        <dbReference type="Proteomes" id="UP000494040"/>
    </source>
</evidence>
<evidence type="ECO:0000256" key="4">
    <source>
        <dbReference type="RuleBase" id="RU367042"/>
    </source>
</evidence>
<feature type="compositionally biased region" description="Basic and acidic residues" evidence="5">
    <location>
        <begin position="118"/>
        <end position="132"/>
    </location>
</feature>
<dbReference type="OMA" id="RMVKWPA"/>
<dbReference type="Pfam" id="PF01248">
    <property type="entry name" value="Ribosomal_L7Ae"/>
    <property type="match status" value="1"/>
</dbReference>
<comment type="similarity">
    <text evidence="1 4">Belongs to the eukaryotic ribosomal protein eL8 family.</text>
</comment>
<evidence type="ECO:0000259" key="6">
    <source>
        <dbReference type="Pfam" id="PF01248"/>
    </source>
</evidence>
<dbReference type="CTD" id="6130"/>
<keyword evidence="3 4" id="KW-0687">Ribonucleoprotein</keyword>
<dbReference type="InterPro" id="IPR004038">
    <property type="entry name" value="Ribosomal_eL8/eL30/eS12/Gad45"/>
</dbReference>
<dbReference type="Gene3D" id="3.30.1330.30">
    <property type="match status" value="1"/>
</dbReference>
<dbReference type="SUPFAM" id="SSF55315">
    <property type="entry name" value="L30e-like"/>
    <property type="match status" value="1"/>
</dbReference>
<dbReference type="PANTHER" id="PTHR23105">
    <property type="entry name" value="RIBOSOMAL PROTEIN L7AE FAMILY MEMBER"/>
    <property type="match status" value="1"/>
</dbReference>
<dbReference type="GeneID" id="106672300"/>
<dbReference type="FunFam" id="3.30.1330.30:FF:000003">
    <property type="entry name" value="60S ribosomal protein L7a"/>
    <property type="match status" value="1"/>
</dbReference>
<dbReference type="KEGG" id="clec:106672300"/>
<dbReference type="GO" id="GO:0022625">
    <property type="term" value="C:cytosolic large ribosomal subunit"/>
    <property type="evidence" value="ECO:0007669"/>
    <property type="project" value="UniProtKB-UniRule"/>
</dbReference>
<evidence type="ECO:0000256" key="2">
    <source>
        <dbReference type="ARBA" id="ARBA00022980"/>
    </source>
</evidence>
<dbReference type="InterPro" id="IPR029064">
    <property type="entry name" value="Ribosomal_eL30-like_sf"/>
</dbReference>
<accession>A0A8I6S7X7</accession>
<dbReference type="RefSeq" id="XP_014259106.1">
    <property type="nucleotide sequence ID" value="XM_014403620.2"/>
</dbReference>
<feature type="region of interest" description="Disordered" evidence="5">
    <location>
        <begin position="112"/>
        <end position="135"/>
    </location>
</feature>
<dbReference type="AlphaFoldDB" id="A0A8I6S7X7"/>
<dbReference type="GO" id="GO:0042254">
    <property type="term" value="P:ribosome biogenesis"/>
    <property type="evidence" value="ECO:0007669"/>
    <property type="project" value="InterPro"/>
</dbReference>
<dbReference type="GO" id="GO:0003723">
    <property type="term" value="F:RNA binding"/>
    <property type="evidence" value="ECO:0007669"/>
    <property type="project" value="UniProtKB-UniRule"/>
</dbReference>
<comment type="function">
    <text evidence="4">Component of the ribosome.</text>
</comment>
<dbReference type="PRINTS" id="PR00881">
    <property type="entry name" value="L7ARS6FAMILY"/>
</dbReference>
<dbReference type="InterPro" id="IPR018492">
    <property type="entry name" value="Ribosomal_eL8/Nhp2"/>
</dbReference>
<proteinExistence type="inferred from homology"/>
<evidence type="ECO:0000313" key="7">
    <source>
        <dbReference type="EnsemblMetazoa" id="XP_014259106.1"/>
    </source>
</evidence>
<protein>
    <recommendedName>
        <fullName evidence="4">60S ribosomal protein L7a</fullName>
    </recommendedName>
</protein>
<evidence type="ECO:0000256" key="3">
    <source>
        <dbReference type="ARBA" id="ARBA00023274"/>
    </source>
</evidence>
<evidence type="ECO:0000256" key="1">
    <source>
        <dbReference type="ARBA" id="ARBA00007337"/>
    </source>
</evidence>
<dbReference type="InterPro" id="IPR050257">
    <property type="entry name" value="eL8/uL1-like"/>
</dbReference>
<dbReference type="EnsemblMetazoa" id="XM_014403620.2">
    <property type="protein sequence ID" value="XP_014259106.1"/>
    <property type="gene ID" value="LOC106672300"/>
</dbReference>
<name>A0A8I6S7X7_CIMLE</name>
<sequence>MVQKKLKKKTGKKVAAAPLAVKKPEVQKVVNPLFVKRPRNFGIGQDIQPARDLSRFVRWPKYVRIQRQKAILQKRLKVPPSINQFSQTLDKQTQTQLFKILDKYRPESAAAKKQRLKARAEGKVAKKEDTPTKRPNVVRQGVNTVVKLVEQKKAQIVVIAHDVDPLELVLFLPALCRKMGVPYCIVKGKSRLGRLVRRKTCTAVALTQVDSGDRVNLTKVVEAVKTNYNERYEEIKRHWGGGLLGAKSAARIAKLEKAKARELAQKQG</sequence>
<feature type="domain" description="Ribosomal protein eL8/eL30/eS12/Gadd45" evidence="6">
    <location>
        <begin position="131"/>
        <end position="215"/>
    </location>
</feature>
<evidence type="ECO:0000256" key="5">
    <source>
        <dbReference type="SAM" id="MobiDB-lite"/>
    </source>
</evidence>
<reference evidence="7" key="1">
    <citation type="submission" date="2022-01" db="UniProtKB">
        <authorList>
            <consortium name="EnsemblMetazoa"/>
        </authorList>
    </citation>
    <scope>IDENTIFICATION</scope>
</reference>
<keyword evidence="8" id="KW-1185">Reference proteome</keyword>
<dbReference type="Proteomes" id="UP000494040">
    <property type="component" value="Unassembled WGS sequence"/>
</dbReference>
<keyword evidence="2 4" id="KW-0689">Ribosomal protein</keyword>
<dbReference type="InterPro" id="IPR001921">
    <property type="entry name" value="Ribosomal_eL8_euk"/>
</dbReference>
<dbReference type="PROSITE" id="PS01082">
    <property type="entry name" value="RIBOSOMAL_L7AE"/>
    <property type="match status" value="1"/>
</dbReference>
<dbReference type="InterPro" id="IPR004037">
    <property type="entry name" value="Ribosomal_eL8-like_CS"/>
</dbReference>
<dbReference type="PRINTS" id="PR00882">
    <property type="entry name" value="RIBOSOMALL7A"/>
</dbReference>